<accession>A0A1W6MZC7</accession>
<proteinExistence type="predicted"/>
<dbReference type="Proteomes" id="UP000193978">
    <property type="component" value="Chromosome"/>
</dbReference>
<gene>
    <name evidence="2" type="ORF">B1812_19760</name>
</gene>
<sequence length="194" mass="22377">MQKGKKLFLSFRQEMVSSISRIIVIVTIAFLFTHSFLSNAPNSVWMQYEVRYSYARFVFVLLCCLVLLIFIVRRKLKNAIIIVVMVALEIQLLPTVMPYLSMAGWALTLYVRGDAYPVTALPDSNMVFSNHFLDDGFFVVFDPGKALESGAGDDAKLKWIIGKYYENDGARDEIIMCKRIFRSYYYVKVKEFRG</sequence>
<dbReference type="KEGG" id="mbry:B1812_19760"/>
<organism evidence="2 3">
    <name type="scientific">Methylocystis bryophila</name>
    <dbReference type="NCBI Taxonomy" id="655015"/>
    <lineage>
        <taxon>Bacteria</taxon>
        <taxon>Pseudomonadati</taxon>
        <taxon>Pseudomonadota</taxon>
        <taxon>Alphaproteobacteria</taxon>
        <taxon>Hyphomicrobiales</taxon>
        <taxon>Methylocystaceae</taxon>
        <taxon>Methylocystis</taxon>
    </lineage>
</organism>
<protein>
    <submittedName>
        <fullName evidence="2">Uncharacterized protein</fullName>
    </submittedName>
</protein>
<evidence type="ECO:0000256" key="1">
    <source>
        <dbReference type="SAM" id="Phobius"/>
    </source>
</evidence>
<keyword evidence="1" id="KW-0472">Membrane</keyword>
<feature type="transmembrane region" description="Helical" evidence="1">
    <location>
        <begin position="79"/>
        <end position="100"/>
    </location>
</feature>
<keyword evidence="1" id="KW-0812">Transmembrane</keyword>
<name>A0A1W6MZC7_9HYPH</name>
<keyword evidence="1" id="KW-1133">Transmembrane helix</keyword>
<keyword evidence="3" id="KW-1185">Reference proteome</keyword>
<evidence type="ECO:0000313" key="2">
    <source>
        <dbReference type="EMBL" id="ARN82944.1"/>
    </source>
</evidence>
<feature type="transmembrane region" description="Helical" evidence="1">
    <location>
        <begin position="21"/>
        <end position="40"/>
    </location>
</feature>
<evidence type="ECO:0000313" key="3">
    <source>
        <dbReference type="Proteomes" id="UP000193978"/>
    </source>
</evidence>
<reference evidence="2 3" key="1">
    <citation type="submission" date="2017-02" db="EMBL/GenBank/DDBJ databases">
        <authorList>
            <person name="Peterson S.W."/>
        </authorList>
    </citation>
    <scope>NUCLEOTIDE SEQUENCE [LARGE SCALE GENOMIC DNA]</scope>
    <source>
        <strain evidence="2 3">S285</strain>
    </source>
</reference>
<feature type="transmembrane region" description="Helical" evidence="1">
    <location>
        <begin position="52"/>
        <end position="72"/>
    </location>
</feature>
<dbReference type="AlphaFoldDB" id="A0A1W6MZC7"/>
<dbReference type="EMBL" id="CP019948">
    <property type="protein sequence ID" value="ARN82944.1"/>
    <property type="molecule type" value="Genomic_DNA"/>
</dbReference>